<protein>
    <recommendedName>
        <fullName evidence="2">Metallo-beta-lactamase domain-containing protein</fullName>
    </recommendedName>
</protein>
<evidence type="ECO:0008006" key="2">
    <source>
        <dbReference type="Google" id="ProtNLM"/>
    </source>
</evidence>
<dbReference type="EMBL" id="UINC01003163">
    <property type="protein sequence ID" value="SVA03894.1"/>
    <property type="molecule type" value="Genomic_DNA"/>
</dbReference>
<accession>A0A381SKC6</accession>
<gene>
    <name evidence="1" type="ORF">METZ01_LOCUS56748</name>
</gene>
<dbReference type="InterPro" id="IPR036866">
    <property type="entry name" value="RibonucZ/Hydroxyglut_hydro"/>
</dbReference>
<sequence length="100" mass="10484">MQIRSNLRIAVSLGCAVAAIAVIASEVTAQRGNVDWAAVGLSTHHVAGTVHYLEGQGGNIGLSIGDDGVVMIDDQFAPLSDRIRETINGISNGNLRFLIN</sequence>
<dbReference type="SUPFAM" id="SSF56281">
    <property type="entry name" value="Metallo-hydrolase/oxidoreductase"/>
    <property type="match status" value="1"/>
</dbReference>
<dbReference type="AlphaFoldDB" id="A0A381SKC6"/>
<name>A0A381SKC6_9ZZZZ</name>
<feature type="non-terminal residue" evidence="1">
    <location>
        <position position="100"/>
    </location>
</feature>
<organism evidence="1">
    <name type="scientific">marine metagenome</name>
    <dbReference type="NCBI Taxonomy" id="408172"/>
    <lineage>
        <taxon>unclassified sequences</taxon>
        <taxon>metagenomes</taxon>
        <taxon>ecological metagenomes</taxon>
    </lineage>
</organism>
<evidence type="ECO:0000313" key="1">
    <source>
        <dbReference type="EMBL" id="SVA03894.1"/>
    </source>
</evidence>
<reference evidence="1" key="1">
    <citation type="submission" date="2018-05" db="EMBL/GenBank/DDBJ databases">
        <authorList>
            <person name="Lanie J.A."/>
            <person name="Ng W.-L."/>
            <person name="Kazmierczak K.M."/>
            <person name="Andrzejewski T.M."/>
            <person name="Davidsen T.M."/>
            <person name="Wayne K.J."/>
            <person name="Tettelin H."/>
            <person name="Glass J.I."/>
            <person name="Rusch D."/>
            <person name="Podicherti R."/>
            <person name="Tsui H.-C.T."/>
            <person name="Winkler M.E."/>
        </authorList>
    </citation>
    <scope>NUCLEOTIDE SEQUENCE</scope>
</reference>
<proteinExistence type="predicted"/>